<feature type="transmembrane region" description="Helical" evidence="7">
    <location>
        <begin position="125"/>
        <end position="143"/>
    </location>
</feature>
<sequence length="296" mass="32639">MSDKKIGSIAMLITVIIWGVSFVNIKVAVAVLPPMTLGFLRFLLASFLLFIFVKVKKQNLFINRKDYYLLVIAGAIGITAYFYFENNGVKITTASIASLVIASIPVLSTIAESVIYKTKITFKKWMCLVLSIIGVLLIVGFDFKELVSSGFARGYIMMFMAAITAVIYAVVTKPLFKKYNQLSIVFYQSLIGTIFFIPFAAIEKTNWSLVDSKIILNVLALGVFASAMAFYLNLVGLKHLGISRSAVYLNIIPIVSVVVSMIFLGETITLMQLIGGILVIISVYLINKVDVKHLGV</sequence>
<feature type="transmembrane region" description="Helical" evidence="7">
    <location>
        <begin position="214"/>
        <end position="234"/>
    </location>
</feature>
<evidence type="ECO:0000256" key="1">
    <source>
        <dbReference type="ARBA" id="ARBA00004651"/>
    </source>
</evidence>
<gene>
    <name evidence="9" type="ORF">HLPR_03620</name>
</gene>
<evidence type="ECO:0000256" key="4">
    <source>
        <dbReference type="ARBA" id="ARBA00022692"/>
    </source>
</evidence>
<evidence type="ECO:0000256" key="3">
    <source>
        <dbReference type="ARBA" id="ARBA00022475"/>
    </source>
</evidence>
<dbReference type="InterPro" id="IPR037185">
    <property type="entry name" value="EmrE-like"/>
</dbReference>
<feature type="transmembrane region" description="Helical" evidence="7">
    <location>
        <begin position="246"/>
        <end position="264"/>
    </location>
</feature>
<dbReference type="KEGG" id="hprf:HLPR_03620"/>
<accession>A0AAU9E134</accession>
<organism evidence="9 10">
    <name type="scientific">Helicovermis profundi</name>
    <dbReference type="NCBI Taxonomy" id="3065157"/>
    <lineage>
        <taxon>Bacteria</taxon>
        <taxon>Bacillati</taxon>
        <taxon>Bacillota</taxon>
        <taxon>Clostridia</taxon>
        <taxon>Helicovermis</taxon>
    </lineage>
</organism>
<dbReference type="InterPro" id="IPR000620">
    <property type="entry name" value="EamA_dom"/>
</dbReference>
<comment type="similarity">
    <text evidence="2">Belongs to the EamA transporter family.</text>
</comment>
<feature type="transmembrane region" description="Helical" evidence="7">
    <location>
        <begin position="184"/>
        <end position="202"/>
    </location>
</feature>
<feature type="transmembrane region" description="Helical" evidence="7">
    <location>
        <begin position="12"/>
        <end position="32"/>
    </location>
</feature>
<comment type="subcellular location">
    <subcellularLocation>
        <location evidence="1">Cell membrane</location>
        <topology evidence="1">Multi-pass membrane protein</topology>
    </subcellularLocation>
</comment>
<evidence type="ECO:0000256" key="7">
    <source>
        <dbReference type="SAM" id="Phobius"/>
    </source>
</evidence>
<feature type="transmembrane region" description="Helical" evidence="7">
    <location>
        <begin position="67"/>
        <end position="84"/>
    </location>
</feature>
<feature type="transmembrane region" description="Helical" evidence="7">
    <location>
        <begin position="155"/>
        <end position="172"/>
    </location>
</feature>
<dbReference type="AlphaFoldDB" id="A0AAU9E134"/>
<dbReference type="EMBL" id="AP028654">
    <property type="protein sequence ID" value="BEP28031.1"/>
    <property type="molecule type" value="Genomic_DNA"/>
</dbReference>
<dbReference type="InterPro" id="IPR050638">
    <property type="entry name" value="AA-Vitamin_Transporters"/>
</dbReference>
<feature type="transmembrane region" description="Helical" evidence="7">
    <location>
        <begin position="96"/>
        <end position="116"/>
    </location>
</feature>
<proteinExistence type="inferred from homology"/>
<keyword evidence="3" id="KW-1003">Cell membrane</keyword>
<keyword evidence="10" id="KW-1185">Reference proteome</keyword>
<dbReference type="RefSeq" id="WP_338536381.1">
    <property type="nucleotide sequence ID" value="NZ_AP028654.1"/>
</dbReference>
<keyword evidence="4 7" id="KW-0812">Transmembrane</keyword>
<evidence type="ECO:0000313" key="9">
    <source>
        <dbReference type="EMBL" id="BEP28031.1"/>
    </source>
</evidence>
<feature type="transmembrane region" description="Helical" evidence="7">
    <location>
        <begin position="270"/>
        <end position="287"/>
    </location>
</feature>
<feature type="domain" description="EamA" evidence="8">
    <location>
        <begin position="6"/>
        <end position="139"/>
    </location>
</feature>
<dbReference type="SUPFAM" id="SSF103481">
    <property type="entry name" value="Multidrug resistance efflux transporter EmrE"/>
    <property type="match status" value="2"/>
</dbReference>
<dbReference type="Proteomes" id="UP001321786">
    <property type="component" value="Chromosome"/>
</dbReference>
<feature type="domain" description="EamA" evidence="8">
    <location>
        <begin position="153"/>
        <end position="287"/>
    </location>
</feature>
<keyword evidence="6 7" id="KW-0472">Membrane</keyword>
<name>A0AAU9E134_9FIRM</name>
<evidence type="ECO:0000256" key="2">
    <source>
        <dbReference type="ARBA" id="ARBA00007362"/>
    </source>
</evidence>
<evidence type="ECO:0000256" key="5">
    <source>
        <dbReference type="ARBA" id="ARBA00022989"/>
    </source>
</evidence>
<keyword evidence="5 7" id="KW-1133">Transmembrane helix</keyword>
<dbReference type="PANTHER" id="PTHR32322">
    <property type="entry name" value="INNER MEMBRANE TRANSPORTER"/>
    <property type="match status" value="1"/>
</dbReference>
<evidence type="ECO:0000256" key="6">
    <source>
        <dbReference type="ARBA" id="ARBA00023136"/>
    </source>
</evidence>
<reference evidence="9 10" key="1">
    <citation type="submission" date="2023-08" db="EMBL/GenBank/DDBJ databases">
        <title>Helicovermis profunda gen. nov., sp. nov., a novel mesophilic, fermentative bacterium within the Bacillota from a deep-sea hydrothermal vent chimney.</title>
        <authorList>
            <person name="Miyazaki U."/>
            <person name="Mizutani D."/>
            <person name="Hashimoto Y."/>
            <person name="Tame A."/>
            <person name="Sawayama S."/>
            <person name="Miyazaki J."/>
            <person name="Takai K."/>
            <person name="Nakagawa S."/>
        </authorList>
    </citation>
    <scope>NUCLEOTIDE SEQUENCE [LARGE SCALE GENOMIC DNA]</scope>
    <source>
        <strain evidence="9 10">S502</strain>
    </source>
</reference>
<dbReference type="PANTHER" id="PTHR32322:SF18">
    <property type="entry name" value="S-ADENOSYLMETHIONINE_S-ADENOSYLHOMOCYSTEINE TRANSPORTER"/>
    <property type="match status" value="1"/>
</dbReference>
<dbReference type="GO" id="GO:0005886">
    <property type="term" value="C:plasma membrane"/>
    <property type="evidence" value="ECO:0007669"/>
    <property type="project" value="UniProtKB-SubCell"/>
</dbReference>
<feature type="transmembrane region" description="Helical" evidence="7">
    <location>
        <begin position="38"/>
        <end position="55"/>
    </location>
</feature>
<evidence type="ECO:0000259" key="8">
    <source>
        <dbReference type="Pfam" id="PF00892"/>
    </source>
</evidence>
<dbReference type="Pfam" id="PF00892">
    <property type="entry name" value="EamA"/>
    <property type="match status" value="2"/>
</dbReference>
<evidence type="ECO:0000313" key="10">
    <source>
        <dbReference type="Proteomes" id="UP001321786"/>
    </source>
</evidence>
<protein>
    <submittedName>
        <fullName evidence="9">DMT family transporter</fullName>
    </submittedName>
</protein>